<comment type="caution">
    <text evidence="1">The sequence shown here is derived from an EMBL/GenBank/DDBJ whole genome shotgun (WGS) entry which is preliminary data.</text>
</comment>
<organism evidence="1 2">
    <name type="scientific">Thiocapsa rosea</name>
    <dbReference type="NCBI Taxonomy" id="69360"/>
    <lineage>
        <taxon>Bacteria</taxon>
        <taxon>Pseudomonadati</taxon>
        <taxon>Pseudomonadota</taxon>
        <taxon>Gammaproteobacteria</taxon>
        <taxon>Chromatiales</taxon>
        <taxon>Chromatiaceae</taxon>
        <taxon>Thiocapsa</taxon>
    </lineage>
</organism>
<keyword evidence="2" id="KW-1185">Reference proteome</keyword>
<protein>
    <submittedName>
        <fullName evidence="1">Uncharacterized protein</fullName>
    </submittedName>
</protein>
<accession>A0A495VDR1</accession>
<name>A0A495VDR1_9GAMM</name>
<evidence type="ECO:0000313" key="1">
    <source>
        <dbReference type="EMBL" id="RKT47502.1"/>
    </source>
</evidence>
<dbReference type="AlphaFoldDB" id="A0A495VDR1"/>
<sequence>MIALLKAVATVAKTLENEPKESLHTYIDQRVFKEARA</sequence>
<evidence type="ECO:0000313" key="2">
    <source>
        <dbReference type="Proteomes" id="UP000274556"/>
    </source>
</evidence>
<reference evidence="1 2" key="1">
    <citation type="submission" date="2018-10" db="EMBL/GenBank/DDBJ databases">
        <title>Genomic Encyclopedia of Archaeal and Bacterial Type Strains, Phase II (KMG-II): from individual species to whole genera.</title>
        <authorList>
            <person name="Goeker M."/>
        </authorList>
    </citation>
    <scope>NUCLEOTIDE SEQUENCE [LARGE SCALE GENOMIC DNA]</scope>
    <source>
        <strain evidence="1 2">DSM 235</strain>
    </source>
</reference>
<gene>
    <name evidence="1" type="ORF">BDD21_5094</name>
</gene>
<dbReference type="EMBL" id="RBXL01000001">
    <property type="protein sequence ID" value="RKT47502.1"/>
    <property type="molecule type" value="Genomic_DNA"/>
</dbReference>
<dbReference type="Proteomes" id="UP000274556">
    <property type="component" value="Unassembled WGS sequence"/>
</dbReference>
<proteinExistence type="predicted"/>